<dbReference type="AlphaFoldDB" id="A0AAW8JEH6"/>
<reference evidence="1" key="1">
    <citation type="submission" date="2023-08" db="EMBL/GenBank/DDBJ databases">
        <title>Emergence of clinically-relevant ST2 carbapenem-resistant Acinetobacter baumannii strains in hospital sewages in Zhejiang, East of China.</title>
        <authorList>
            <person name="Kaichao C."/>
            <person name="Zhang R."/>
        </authorList>
    </citation>
    <scope>NUCLEOTIDE SEQUENCE</scope>
    <source>
        <strain evidence="1">M-RB-37</strain>
    </source>
</reference>
<dbReference type="SUPFAM" id="SSF51735">
    <property type="entry name" value="NAD(P)-binding Rossmann-fold domains"/>
    <property type="match status" value="1"/>
</dbReference>
<protein>
    <submittedName>
        <fullName evidence="1">Oxidoreductase</fullName>
    </submittedName>
</protein>
<organism evidence="1 2">
    <name type="scientific">Acinetobacter rudis</name>
    <dbReference type="NCBI Taxonomy" id="632955"/>
    <lineage>
        <taxon>Bacteria</taxon>
        <taxon>Pseudomonadati</taxon>
        <taxon>Pseudomonadota</taxon>
        <taxon>Gammaproteobacteria</taxon>
        <taxon>Moraxellales</taxon>
        <taxon>Moraxellaceae</taxon>
        <taxon>Acinetobacter</taxon>
    </lineage>
</organism>
<evidence type="ECO:0000313" key="1">
    <source>
        <dbReference type="EMBL" id="MDQ8936054.1"/>
    </source>
</evidence>
<dbReference type="Gene3D" id="3.40.50.720">
    <property type="entry name" value="NAD(P)-binding Rossmann-like Domain"/>
    <property type="match status" value="1"/>
</dbReference>
<gene>
    <name evidence="1" type="ORF">RFH47_09960</name>
</gene>
<evidence type="ECO:0000313" key="2">
    <source>
        <dbReference type="Proteomes" id="UP001243844"/>
    </source>
</evidence>
<comment type="caution">
    <text evidence="1">The sequence shown here is derived from an EMBL/GenBank/DDBJ whole genome shotgun (WGS) entry which is preliminary data.</text>
</comment>
<sequence>MRKLISRLMEHARLKNTQACLVLVGNDLEMLSQYLQEKQYEQQHTIFQIIADDTMNTLPAISNRVGVQQLHLNLNNTHLVNTFFTHLSKLGYRIDLCIFQTTWQTDQSTISPIQQLQYDWQKYALTTITVAQATIRQMLFKSRGTLVFLAGGQCVRPEDDFVQQSIQSSIQAMAQSLAREFQPKGIHVVYCALTKWSATDAVFMQEVSRVCWHLHQQPNSTWSQELRI</sequence>
<dbReference type="RefSeq" id="WP_308981529.1">
    <property type="nucleotide sequence ID" value="NZ_JAVIDL010000017.1"/>
</dbReference>
<proteinExistence type="predicted"/>
<dbReference type="PANTHER" id="PTHR43431:SF7">
    <property type="entry name" value="OXIDOREDUCTASE, SHORT CHAIN DEHYDROGENASE_REDUCTASE FAMILY (AFU_ORTHOLOGUE AFUA_5G14000)"/>
    <property type="match status" value="1"/>
</dbReference>
<accession>A0AAW8JEH6</accession>
<dbReference type="InterPro" id="IPR036291">
    <property type="entry name" value="NAD(P)-bd_dom_sf"/>
</dbReference>
<dbReference type="EMBL" id="JAVIDL010000017">
    <property type="protein sequence ID" value="MDQ8936054.1"/>
    <property type="molecule type" value="Genomic_DNA"/>
</dbReference>
<dbReference type="PANTHER" id="PTHR43431">
    <property type="entry name" value="OXIDOREDUCTASE, SHORT CHAIN DEHYDROGENASE/REDUCTASE FAMILY (AFU_ORTHOLOGUE AFUA_5G14000)"/>
    <property type="match status" value="1"/>
</dbReference>
<dbReference type="Proteomes" id="UP001243844">
    <property type="component" value="Unassembled WGS sequence"/>
</dbReference>
<name>A0AAW8JEH6_9GAMM</name>